<reference evidence="11" key="2">
    <citation type="journal article" date="2021" name="PeerJ">
        <title>Extensive microbial diversity within the chicken gut microbiome revealed by metagenomics and culture.</title>
        <authorList>
            <person name="Gilroy R."/>
            <person name="Ravi A."/>
            <person name="Getino M."/>
            <person name="Pursley I."/>
            <person name="Horton D.L."/>
            <person name="Alikhan N.F."/>
            <person name="Baker D."/>
            <person name="Gharbi K."/>
            <person name="Hall N."/>
            <person name="Watson M."/>
            <person name="Adriaenssens E.M."/>
            <person name="Foster-Nyarko E."/>
            <person name="Jarju S."/>
            <person name="Secka A."/>
            <person name="Antonio M."/>
            <person name="Oren A."/>
            <person name="Chaudhuri R.R."/>
            <person name="La Ragione R."/>
            <person name="Hildebrand F."/>
            <person name="Pallen M.J."/>
        </authorList>
    </citation>
    <scope>NUCLEOTIDE SEQUENCE</scope>
    <source>
        <strain evidence="11">B3-2255</strain>
    </source>
</reference>
<dbReference type="InterPro" id="IPR023996">
    <property type="entry name" value="TonB-dep_OMP_SusC/RagA"/>
</dbReference>
<evidence type="ECO:0000256" key="2">
    <source>
        <dbReference type="ARBA" id="ARBA00022448"/>
    </source>
</evidence>
<proteinExistence type="inferred from homology"/>
<dbReference type="EMBL" id="JADILY010000007">
    <property type="protein sequence ID" value="MBO8480996.1"/>
    <property type="molecule type" value="Genomic_DNA"/>
</dbReference>
<dbReference type="Pfam" id="PF13715">
    <property type="entry name" value="CarbopepD_reg_2"/>
    <property type="match status" value="1"/>
</dbReference>
<keyword evidence="3 8" id="KW-1134">Transmembrane beta strand</keyword>
<evidence type="ECO:0000256" key="5">
    <source>
        <dbReference type="ARBA" id="ARBA00022729"/>
    </source>
</evidence>
<dbReference type="Gene3D" id="2.170.130.10">
    <property type="entry name" value="TonB-dependent receptor, plug domain"/>
    <property type="match status" value="1"/>
</dbReference>
<name>A0A9D9IZE9_9BACT</name>
<dbReference type="GO" id="GO:0044718">
    <property type="term" value="P:siderophore transmembrane transport"/>
    <property type="evidence" value="ECO:0007669"/>
    <property type="project" value="TreeGrafter"/>
</dbReference>
<sequence length="995" mass="110730">MKKIRLFFTAVMVMLCSGVVFAQNITITGVVTDEDTGAPVSFASVIVKGTTNGVSADIDGNYSISAPSDAVLQFSFMGYKTIEIPVNGQAIINVSLAADAEMLEDAIVVGYGTAKKISSVVGSASSVSGSKLADRPAANAADALQGMVAGMQVLSSTGEPMSTVSMRIRGVNSINSSNTPLFILDGTPVSSEVFLSLSANDIESTVVLKDASSTAIYGSRAANGVVYITTKKGVRSEKATVQLRAQYGISSVAQSKLKMLNTNQWFSYLQQVMPDQYAQPAMQGHLERANMYGINTNWQDYFFNDAAPTWSVDLNVSGATDRTDYFISASVFDQEGTLRYSDMSRYSLRSNINVKANDWLKLGANMQLTYQMARTNGTSFQGGGGYSLTNPMGAALSTVPWISPYKLVEEADGSWHWGEELDQYPENNQWSTYYLNSIQPSTNNYARLNGNTYLELTPLKGLVLRAVQAVEAYDYRYSYRVYPEGPFETGGSANEQFTRYYQFTLSNTIEYKFSVAQDHHFNLLVGQESIMRSSEGFAVGVSGITDVRQNNLSDGVAPFSAPSWAKTDAVYNSFFGRVSYDYADKYYLDATVRGDGSSLFGQSGKWGIFYSVGAMWNISRENFMAGAGWIDDFRLKASWGTTGNSGLPSDYLSIGTVGSGSSYNGEVSWGIGNVNNPNLTWEIVRSFNIGLSARLFDFWNVSVEFYDKYTTNMLMEIPYSYTTGHSAGWGNIGEMQNTGVDIDLSFDIFRNKDWYINLSTNFNYNHNEITKLFATRDSYDLPDYLQSYRVGHAYGEFWMPLSAGIDPRDGYQMWYDLDGNKTKVFSEAYSNYTGKNRYAPVAGGIQFYLQWKNLGFSMDWAYVVGKYMVNNDRFFFDNPSQMLPSYNVSTNVYKMWTPENPNGTLPRFEATRYFDTLLLEDASFIRLKNVQITYTFPEKLIQKSGFIQGFRIYLTGRNLLTFTKYSGWDPEVDSNISAQNYPNSRQIVAGVEFTF</sequence>
<evidence type="ECO:0000256" key="3">
    <source>
        <dbReference type="ARBA" id="ARBA00022452"/>
    </source>
</evidence>
<evidence type="ECO:0000256" key="4">
    <source>
        <dbReference type="ARBA" id="ARBA00022692"/>
    </source>
</evidence>
<dbReference type="Gene3D" id="2.60.40.1120">
    <property type="entry name" value="Carboxypeptidase-like, regulatory domain"/>
    <property type="match status" value="1"/>
</dbReference>
<dbReference type="SUPFAM" id="SSF49464">
    <property type="entry name" value="Carboxypeptidase regulatory domain-like"/>
    <property type="match status" value="1"/>
</dbReference>
<dbReference type="Pfam" id="PF07715">
    <property type="entry name" value="Plug"/>
    <property type="match status" value="1"/>
</dbReference>
<comment type="caution">
    <text evidence="11">The sequence shown here is derived from an EMBL/GenBank/DDBJ whole genome shotgun (WGS) entry which is preliminary data.</text>
</comment>
<keyword evidence="4 8" id="KW-0812">Transmembrane</keyword>
<reference evidence="11" key="1">
    <citation type="submission" date="2020-10" db="EMBL/GenBank/DDBJ databases">
        <authorList>
            <person name="Gilroy R."/>
        </authorList>
    </citation>
    <scope>NUCLEOTIDE SEQUENCE</scope>
    <source>
        <strain evidence="11">B3-2255</strain>
    </source>
</reference>
<evidence type="ECO:0000256" key="8">
    <source>
        <dbReference type="PROSITE-ProRule" id="PRU01360"/>
    </source>
</evidence>
<dbReference type="PANTHER" id="PTHR30069:SF29">
    <property type="entry name" value="HEMOGLOBIN AND HEMOGLOBIN-HAPTOGLOBIN-BINDING PROTEIN 1-RELATED"/>
    <property type="match status" value="1"/>
</dbReference>
<organism evidence="11 12">
    <name type="scientific">Candidatus Merdivivens faecigallinarum</name>
    <dbReference type="NCBI Taxonomy" id="2840871"/>
    <lineage>
        <taxon>Bacteria</taxon>
        <taxon>Pseudomonadati</taxon>
        <taxon>Bacteroidota</taxon>
        <taxon>Bacteroidia</taxon>
        <taxon>Bacteroidales</taxon>
        <taxon>Muribaculaceae</taxon>
        <taxon>Muribaculaceae incertae sedis</taxon>
        <taxon>Candidatus Merdivivens</taxon>
    </lineage>
</organism>
<dbReference type="GO" id="GO:0015344">
    <property type="term" value="F:siderophore uptake transmembrane transporter activity"/>
    <property type="evidence" value="ECO:0007669"/>
    <property type="project" value="TreeGrafter"/>
</dbReference>
<dbReference type="InterPro" id="IPR012910">
    <property type="entry name" value="Plug_dom"/>
</dbReference>
<dbReference type="InterPro" id="IPR023997">
    <property type="entry name" value="TonB-dep_OMP_SusC/RagA_CS"/>
</dbReference>
<dbReference type="AlphaFoldDB" id="A0A9D9IZE9"/>
<evidence type="ECO:0000313" key="12">
    <source>
        <dbReference type="Proteomes" id="UP000823772"/>
    </source>
</evidence>
<keyword evidence="2 8" id="KW-0813">Transport</keyword>
<gene>
    <name evidence="11" type="ORF">IAC87_00395</name>
</gene>
<feature type="signal peptide" evidence="9">
    <location>
        <begin position="1"/>
        <end position="22"/>
    </location>
</feature>
<evidence type="ECO:0000256" key="9">
    <source>
        <dbReference type="SAM" id="SignalP"/>
    </source>
</evidence>
<dbReference type="InterPro" id="IPR008969">
    <property type="entry name" value="CarboxyPept-like_regulatory"/>
</dbReference>
<keyword evidence="11" id="KW-0675">Receptor</keyword>
<protein>
    <submittedName>
        <fullName evidence="11">TonB-dependent receptor</fullName>
    </submittedName>
</protein>
<evidence type="ECO:0000256" key="6">
    <source>
        <dbReference type="ARBA" id="ARBA00023136"/>
    </source>
</evidence>
<dbReference type="InterPro" id="IPR039426">
    <property type="entry name" value="TonB-dep_rcpt-like"/>
</dbReference>
<evidence type="ECO:0000313" key="11">
    <source>
        <dbReference type="EMBL" id="MBO8480996.1"/>
    </source>
</evidence>
<keyword evidence="5 9" id="KW-0732">Signal</keyword>
<comment type="similarity">
    <text evidence="8">Belongs to the TonB-dependent receptor family.</text>
</comment>
<dbReference type="Proteomes" id="UP000823772">
    <property type="component" value="Unassembled WGS sequence"/>
</dbReference>
<dbReference type="SUPFAM" id="SSF56935">
    <property type="entry name" value="Porins"/>
    <property type="match status" value="1"/>
</dbReference>
<evidence type="ECO:0000256" key="7">
    <source>
        <dbReference type="ARBA" id="ARBA00023237"/>
    </source>
</evidence>
<accession>A0A9D9IZE9</accession>
<dbReference type="NCBIfam" id="TIGR04056">
    <property type="entry name" value="OMP_RagA_SusC"/>
    <property type="match status" value="1"/>
</dbReference>
<evidence type="ECO:0000256" key="1">
    <source>
        <dbReference type="ARBA" id="ARBA00004571"/>
    </source>
</evidence>
<dbReference type="PANTHER" id="PTHR30069">
    <property type="entry name" value="TONB-DEPENDENT OUTER MEMBRANE RECEPTOR"/>
    <property type="match status" value="1"/>
</dbReference>
<dbReference type="InterPro" id="IPR037066">
    <property type="entry name" value="Plug_dom_sf"/>
</dbReference>
<dbReference type="PROSITE" id="PS52016">
    <property type="entry name" value="TONB_DEPENDENT_REC_3"/>
    <property type="match status" value="1"/>
</dbReference>
<dbReference type="NCBIfam" id="TIGR04057">
    <property type="entry name" value="SusC_RagA_signa"/>
    <property type="match status" value="1"/>
</dbReference>
<dbReference type="InterPro" id="IPR036942">
    <property type="entry name" value="Beta-barrel_TonB_sf"/>
</dbReference>
<keyword evidence="7 8" id="KW-0998">Cell outer membrane</keyword>
<feature type="chain" id="PRO_5038387902" evidence="9">
    <location>
        <begin position="23"/>
        <end position="995"/>
    </location>
</feature>
<dbReference type="GO" id="GO:0009279">
    <property type="term" value="C:cell outer membrane"/>
    <property type="evidence" value="ECO:0007669"/>
    <property type="project" value="UniProtKB-SubCell"/>
</dbReference>
<keyword evidence="6 8" id="KW-0472">Membrane</keyword>
<dbReference type="Gene3D" id="2.40.170.20">
    <property type="entry name" value="TonB-dependent receptor, beta-barrel domain"/>
    <property type="match status" value="1"/>
</dbReference>
<feature type="domain" description="TonB-dependent receptor plug" evidence="10">
    <location>
        <begin position="118"/>
        <end position="225"/>
    </location>
</feature>
<comment type="subcellular location">
    <subcellularLocation>
        <location evidence="1 8">Cell outer membrane</location>
        <topology evidence="1 8">Multi-pass membrane protein</topology>
    </subcellularLocation>
</comment>
<evidence type="ECO:0000259" key="10">
    <source>
        <dbReference type="Pfam" id="PF07715"/>
    </source>
</evidence>